<dbReference type="GeneID" id="106800719"/>
<evidence type="ECO:0000313" key="2">
    <source>
        <dbReference type="RefSeq" id="XP_014637385.1"/>
    </source>
</evidence>
<dbReference type="Proteomes" id="UP000694910">
    <property type="component" value="Unplaced"/>
</dbReference>
<dbReference type="RefSeq" id="XP_014637385.1">
    <property type="nucleotide sequence ID" value="XM_014781899.1"/>
</dbReference>
<proteinExistence type="predicted"/>
<sequence>MFIYRKWPGITPTKVTIQNKILLQKTSSVTTIRTTLGHQAAVEARDAIYLKYLALFEEELKKIQDDHTSQVKEAQRWKDSWKSSVHTVQGLYS</sequence>
<organism evidence="1 2">
    <name type="scientific">Ceratotherium simum simum</name>
    <name type="common">Southern white rhinoceros</name>
    <dbReference type="NCBI Taxonomy" id="73337"/>
    <lineage>
        <taxon>Eukaryota</taxon>
        <taxon>Metazoa</taxon>
        <taxon>Chordata</taxon>
        <taxon>Craniata</taxon>
        <taxon>Vertebrata</taxon>
        <taxon>Euteleostomi</taxon>
        <taxon>Mammalia</taxon>
        <taxon>Eutheria</taxon>
        <taxon>Laurasiatheria</taxon>
        <taxon>Perissodactyla</taxon>
        <taxon>Rhinocerotidae</taxon>
        <taxon>Ceratotherium</taxon>
    </lineage>
</organism>
<protein>
    <submittedName>
        <fullName evidence="2">Coiled-coil domain-containing protein 180-like</fullName>
    </submittedName>
</protein>
<evidence type="ECO:0000313" key="1">
    <source>
        <dbReference type="Proteomes" id="UP000694910"/>
    </source>
</evidence>
<keyword evidence="1" id="KW-1185">Reference proteome</keyword>
<name>A0ABM1CCV4_CERSS</name>
<gene>
    <name evidence="2" type="primary">LOC106800719</name>
</gene>
<reference evidence="2" key="1">
    <citation type="submission" date="2025-08" db="UniProtKB">
        <authorList>
            <consortium name="RefSeq"/>
        </authorList>
    </citation>
    <scope>IDENTIFICATION</scope>
</reference>
<accession>A0ABM1CCV4</accession>